<organism evidence="1 2">
    <name type="scientific">Salix brachista</name>
    <dbReference type="NCBI Taxonomy" id="2182728"/>
    <lineage>
        <taxon>Eukaryota</taxon>
        <taxon>Viridiplantae</taxon>
        <taxon>Streptophyta</taxon>
        <taxon>Embryophyta</taxon>
        <taxon>Tracheophyta</taxon>
        <taxon>Spermatophyta</taxon>
        <taxon>Magnoliopsida</taxon>
        <taxon>eudicotyledons</taxon>
        <taxon>Gunneridae</taxon>
        <taxon>Pentapetalae</taxon>
        <taxon>rosids</taxon>
        <taxon>fabids</taxon>
        <taxon>Malpighiales</taxon>
        <taxon>Salicaceae</taxon>
        <taxon>Saliceae</taxon>
        <taxon>Salix</taxon>
    </lineage>
</organism>
<comment type="caution">
    <text evidence="1">The sequence shown here is derived from an EMBL/GenBank/DDBJ whole genome shotgun (WGS) entry which is preliminary data.</text>
</comment>
<dbReference type="Proteomes" id="UP000326939">
    <property type="component" value="Chromosome 9"/>
</dbReference>
<gene>
    <name evidence="1" type="ORF">DKX38_013706</name>
</gene>
<accession>A0A5N5LDU5</accession>
<proteinExistence type="predicted"/>
<dbReference type="AlphaFoldDB" id="A0A5N5LDU5"/>
<evidence type="ECO:0000313" key="2">
    <source>
        <dbReference type="Proteomes" id="UP000326939"/>
    </source>
</evidence>
<sequence>MEKEEQRVRLRSEGVTVKEKRGATRSGLLALQFWEQMGLGQTTVRRSEGADVKEHRGEEGSGDAEEFEYFYRVCKGADGFAIWGRWV</sequence>
<name>A0A5N5LDU5_9ROSI</name>
<reference evidence="2" key="1">
    <citation type="journal article" date="2019" name="Gigascience">
        <title>De novo genome assembly of the endangered Acer yangbiense, a plant species with extremely small populations endemic to Yunnan Province, China.</title>
        <authorList>
            <person name="Yang J."/>
            <person name="Wariss H.M."/>
            <person name="Tao L."/>
            <person name="Zhang R."/>
            <person name="Yun Q."/>
            <person name="Hollingsworth P."/>
            <person name="Dao Z."/>
            <person name="Luo G."/>
            <person name="Guo H."/>
            <person name="Ma Y."/>
            <person name="Sun W."/>
        </authorList>
    </citation>
    <scope>NUCLEOTIDE SEQUENCE [LARGE SCALE GENOMIC DNA]</scope>
    <source>
        <strain evidence="2">cv. br00</strain>
    </source>
</reference>
<evidence type="ECO:0000313" key="1">
    <source>
        <dbReference type="EMBL" id="KAB5540732.1"/>
    </source>
</evidence>
<keyword evidence="2" id="KW-1185">Reference proteome</keyword>
<protein>
    <submittedName>
        <fullName evidence="1">Uncharacterized protein</fullName>
    </submittedName>
</protein>
<dbReference type="EMBL" id="VDCV01000009">
    <property type="protein sequence ID" value="KAB5540732.1"/>
    <property type="molecule type" value="Genomic_DNA"/>
</dbReference>